<evidence type="ECO:0000313" key="1">
    <source>
        <dbReference type="EMBL" id="ART31126.1"/>
    </source>
</evidence>
<keyword evidence="1" id="KW-0496">Mitochondrion</keyword>
<proteinExistence type="predicted"/>
<accession>A0A1Y0B0Y4</accession>
<dbReference type="AlphaFoldDB" id="A0A1Y0B0Y4"/>
<name>A0A1Y0B0Y4_9LAMI</name>
<reference evidence="1" key="1">
    <citation type="submission" date="2017-03" db="EMBL/GenBank/DDBJ databases">
        <title>The mitochondrial genome of the carnivorous plant Utricularia reniformis (Lentibulariaceae): structure, comparative analysis and evolutionary landmarks.</title>
        <authorList>
            <person name="Silva S.R."/>
            <person name="Alvarenga D.O."/>
            <person name="Michael T.P."/>
            <person name="Miranda V.F.O."/>
            <person name="Varani A.M."/>
        </authorList>
    </citation>
    <scope>NUCLEOTIDE SEQUENCE</scope>
</reference>
<geneLocation type="mitochondrion" evidence="1"/>
<organism evidence="1">
    <name type="scientific">Utricularia reniformis</name>
    <dbReference type="NCBI Taxonomy" id="192314"/>
    <lineage>
        <taxon>Eukaryota</taxon>
        <taxon>Viridiplantae</taxon>
        <taxon>Streptophyta</taxon>
        <taxon>Embryophyta</taxon>
        <taxon>Tracheophyta</taxon>
        <taxon>Spermatophyta</taxon>
        <taxon>Magnoliopsida</taxon>
        <taxon>eudicotyledons</taxon>
        <taxon>Gunneridae</taxon>
        <taxon>Pentapetalae</taxon>
        <taxon>asterids</taxon>
        <taxon>lamiids</taxon>
        <taxon>Lamiales</taxon>
        <taxon>Lentibulariaceae</taxon>
        <taxon>Utricularia</taxon>
    </lineage>
</organism>
<gene>
    <name evidence="1" type="ORF">AEK19_MT0896</name>
</gene>
<dbReference type="EMBL" id="KY774314">
    <property type="protein sequence ID" value="ART31126.1"/>
    <property type="molecule type" value="Genomic_DNA"/>
</dbReference>
<sequence>MNHYFHFINFVDPERLVKRVKKLHSIFYCSGRKVEQIVQ</sequence>
<protein>
    <submittedName>
        <fullName evidence="1">Uncharacterized protein</fullName>
    </submittedName>
</protein>